<name>A0ACB8R130_9AGAM</name>
<feature type="non-terminal residue" evidence="1">
    <location>
        <position position="388"/>
    </location>
</feature>
<evidence type="ECO:0000313" key="2">
    <source>
        <dbReference type="Proteomes" id="UP000814033"/>
    </source>
</evidence>
<keyword evidence="2" id="KW-1185">Reference proteome</keyword>
<organism evidence="1 2">
    <name type="scientific">Auriscalpium vulgare</name>
    <dbReference type="NCBI Taxonomy" id="40419"/>
    <lineage>
        <taxon>Eukaryota</taxon>
        <taxon>Fungi</taxon>
        <taxon>Dikarya</taxon>
        <taxon>Basidiomycota</taxon>
        <taxon>Agaricomycotina</taxon>
        <taxon>Agaricomycetes</taxon>
        <taxon>Russulales</taxon>
        <taxon>Auriscalpiaceae</taxon>
        <taxon>Auriscalpium</taxon>
    </lineage>
</organism>
<gene>
    <name evidence="1" type="ORF">FA95DRAFT_1614085</name>
</gene>
<reference evidence="1" key="1">
    <citation type="submission" date="2021-02" db="EMBL/GenBank/DDBJ databases">
        <authorList>
            <consortium name="DOE Joint Genome Institute"/>
            <person name="Ahrendt S."/>
            <person name="Looney B.P."/>
            <person name="Miyauchi S."/>
            <person name="Morin E."/>
            <person name="Drula E."/>
            <person name="Courty P.E."/>
            <person name="Chicoki N."/>
            <person name="Fauchery L."/>
            <person name="Kohler A."/>
            <person name="Kuo A."/>
            <person name="Labutti K."/>
            <person name="Pangilinan J."/>
            <person name="Lipzen A."/>
            <person name="Riley R."/>
            <person name="Andreopoulos W."/>
            <person name="He G."/>
            <person name="Johnson J."/>
            <person name="Barry K.W."/>
            <person name="Grigoriev I.V."/>
            <person name="Nagy L."/>
            <person name="Hibbett D."/>
            <person name="Henrissat B."/>
            <person name="Matheny P.B."/>
            <person name="Labbe J."/>
            <person name="Martin F."/>
        </authorList>
    </citation>
    <scope>NUCLEOTIDE SEQUENCE</scope>
    <source>
        <strain evidence="1">FP105234-sp</strain>
    </source>
</reference>
<reference evidence="1" key="2">
    <citation type="journal article" date="2022" name="New Phytol.">
        <title>Evolutionary transition to the ectomycorrhizal habit in the genomes of a hyperdiverse lineage of mushroom-forming fungi.</title>
        <authorList>
            <person name="Looney B."/>
            <person name="Miyauchi S."/>
            <person name="Morin E."/>
            <person name="Drula E."/>
            <person name="Courty P.E."/>
            <person name="Kohler A."/>
            <person name="Kuo A."/>
            <person name="LaButti K."/>
            <person name="Pangilinan J."/>
            <person name="Lipzen A."/>
            <person name="Riley R."/>
            <person name="Andreopoulos W."/>
            <person name="He G."/>
            <person name="Johnson J."/>
            <person name="Nolan M."/>
            <person name="Tritt A."/>
            <person name="Barry K.W."/>
            <person name="Grigoriev I.V."/>
            <person name="Nagy L.G."/>
            <person name="Hibbett D."/>
            <person name="Henrissat B."/>
            <person name="Matheny P.B."/>
            <person name="Labbe J."/>
            <person name="Martin F.M."/>
        </authorList>
    </citation>
    <scope>NUCLEOTIDE SEQUENCE</scope>
    <source>
        <strain evidence="1">FP105234-sp</strain>
    </source>
</reference>
<comment type="caution">
    <text evidence="1">The sequence shown here is derived from an EMBL/GenBank/DDBJ whole genome shotgun (WGS) entry which is preliminary data.</text>
</comment>
<proteinExistence type="predicted"/>
<dbReference type="Proteomes" id="UP000814033">
    <property type="component" value="Unassembled WGS sequence"/>
</dbReference>
<dbReference type="EMBL" id="MU276856">
    <property type="protein sequence ID" value="KAI0037567.1"/>
    <property type="molecule type" value="Genomic_DNA"/>
</dbReference>
<evidence type="ECO:0000313" key="1">
    <source>
        <dbReference type="EMBL" id="KAI0037567.1"/>
    </source>
</evidence>
<protein>
    <submittedName>
        <fullName evidence="1">Uncharacterized protein</fullName>
    </submittedName>
</protein>
<sequence>MRSYVRNANGTTVDDITYRNICNSARVVKLDLLAILPDNKKNKARSITYYRSFHHHEWREATHKVEGLQPVLALCRLHWKAEQMLANSMKAVKKDDDELAGKNEVSDDTTPPPGNSLPQPPSKSTSNSLSVPHKDDEISKKRKKDSTSTPICPQIKKRARAATISPLRFPSAAPEADIQAPVSDPHPVLQAALFLKDLPSDAGSPKVIDVDFIVVNSSVDNFIPKENFPGINPDADVIAFLGLLETTDPNAADLDADNADAATWGHKQFTGSFTCSDIKLWGQIGNVSTTCRLIAAAVCTCKVARHLCFERKSQATAYLSDDYLEKLIDKIYERWYQAYPEDAHSDKNLTLPTDDERRASWASLTKNDIKSWLEKYNIKLATNPKTKN</sequence>
<accession>A0ACB8R130</accession>